<reference evidence="2 3" key="1">
    <citation type="submission" date="2018-02" db="EMBL/GenBank/DDBJ databases">
        <title>Draft genome of wild Prunus yedoensis var. nudiflora.</title>
        <authorList>
            <person name="Baek S."/>
            <person name="Kim J.-H."/>
            <person name="Choi K."/>
            <person name="Kim G.-B."/>
            <person name="Cho A."/>
            <person name="Jang H."/>
            <person name="Shin C.-H."/>
            <person name="Yu H.-J."/>
            <person name="Mun J.-H."/>
        </authorList>
    </citation>
    <scope>NUCLEOTIDE SEQUENCE [LARGE SCALE GENOMIC DNA]</scope>
    <source>
        <strain evidence="3">cv. Jeju island</strain>
        <tissue evidence="2">Leaf</tissue>
    </source>
</reference>
<dbReference type="STRING" id="2094558.A0A314UZE0"/>
<comment type="caution">
    <text evidence="2">The sequence shown here is derived from an EMBL/GenBank/DDBJ whole genome shotgun (WGS) entry which is preliminary data.</text>
</comment>
<organism evidence="2 3">
    <name type="scientific">Prunus yedoensis var. nudiflora</name>
    <dbReference type="NCBI Taxonomy" id="2094558"/>
    <lineage>
        <taxon>Eukaryota</taxon>
        <taxon>Viridiplantae</taxon>
        <taxon>Streptophyta</taxon>
        <taxon>Embryophyta</taxon>
        <taxon>Tracheophyta</taxon>
        <taxon>Spermatophyta</taxon>
        <taxon>Magnoliopsida</taxon>
        <taxon>eudicotyledons</taxon>
        <taxon>Gunneridae</taxon>
        <taxon>Pentapetalae</taxon>
        <taxon>rosids</taxon>
        <taxon>fabids</taxon>
        <taxon>Rosales</taxon>
        <taxon>Rosaceae</taxon>
        <taxon>Amygdaloideae</taxon>
        <taxon>Amygdaleae</taxon>
        <taxon>Prunus</taxon>
    </lineage>
</organism>
<evidence type="ECO:0000313" key="2">
    <source>
        <dbReference type="EMBL" id="PQM42811.1"/>
    </source>
</evidence>
<dbReference type="Proteomes" id="UP000250321">
    <property type="component" value="Unassembled WGS sequence"/>
</dbReference>
<feature type="compositionally biased region" description="Polar residues" evidence="1">
    <location>
        <begin position="69"/>
        <end position="78"/>
    </location>
</feature>
<feature type="compositionally biased region" description="Low complexity" evidence="1">
    <location>
        <begin position="51"/>
        <end position="68"/>
    </location>
</feature>
<sequence>MLIGCDKEWKELLWRQMWFMAPKRTRGMSMEELLPLSPLRRKKGKHQARTSQQRSLSSSQPLVNSSRQPTSSVQSEQASVVRRQRAQLETQLSQQNVVASGMTI</sequence>
<feature type="region of interest" description="Disordered" evidence="1">
    <location>
        <begin position="29"/>
        <end position="83"/>
    </location>
</feature>
<dbReference type="AlphaFoldDB" id="A0A314UZE0"/>
<protein>
    <submittedName>
        <fullName evidence="2">Uncharacterized protein</fullName>
    </submittedName>
</protein>
<proteinExistence type="predicted"/>
<feature type="compositionally biased region" description="Basic residues" evidence="1">
    <location>
        <begin position="39"/>
        <end position="48"/>
    </location>
</feature>
<dbReference type="EMBL" id="PJQY01002764">
    <property type="protein sequence ID" value="PQM42811.1"/>
    <property type="molecule type" value="Genomic_DNA"/>
</dbReference>
<gene>
    <name evidence="2" type="ORF">Pyn_09148</name>
</gene>
<keyword evidence="3" id="KW-1185">Reference proteome</keyword>
<name>A0A314UZE0_PRUYE</name>
<evidence type="ECO:0000313" key="3">
    <source>
        <dbReference type="Proteomes" id="UP000250321"/>
    </source>
</evidence>
<evidence type="ECO:0000256" key="1">
    <source>
        <dbReference type="SAM" id="MobiDB-lite"/>
    </source>
</evidence>
<accession>A0A314UZE0</accession>